<feature type="domain" description="CSC1/OSCA1-like 7TM region" evidence="2">
    <location>
        <begin position="74"/>
        <end position="342"/>
    </location>
</feature>
<evidence type="ECO:0000256" key="1">
    <source>
        <dbReference type="SAM" id="Phobius"/>
    </source>
</evidence>
<feature type="non-terminal residue" evidence="3">
    <location>
        <position position="1"/>
    </location>
</feature>
<dbReference type="RefSeq" id="XP_004035718.1">
    <property type="nucleotide sequence ID" value="XM_004035670.1"/>
</dbReference>
<dbReference type="Proteomes" id="UP000008983">
    <property type="component" value="Unassembled WGS sequence"/>
</dbReference>
<gene>
    <name evidence="3" type="ORF">IMG5_091600</name>
</gene>
<evidence type="ECO:0000313" key="4">
    <source>
        <dbReference type="Proteomes" id="UP000008983"/>
    </source>
</evidence>
<reference evidence="3 4" key="1">
    <citation type="submission" date="2011-07" db="EMBL/GenBank/DDBJ databases">
        <authorList>
            <person name="Coyne R."/>
            <person name="Brami D."/>
            <person name="Johnson J."/>
            <person name="Hostetler J."/>
            <person name="Hannick L."/>
            <person name="Clark T."/>
            <person name="Cassidy-Hanley D."/>
            <person name="Inman J."/>
        </authorList>
    </citation>
    <scope>NUCLEOTIDE SEQUENCE [LARGE SCALE GENOMIC DNA]</scope>
    <source>
        <strain evidence="3 4">G5</strain>
    </source>
</reference>
<dbReference type="OrthoDB" id="309873at2759"/>
<dbReference type="InterPro" id="IPR045122">
    <property type="entry name" value="Csc1-like"/>
</dbReference>
<sequence length="344" mass="40220">PNKTIIQIAFESIIEKFKNCFAQNNNQRQLIRSTSITAPSPFQEFSISCQEVPDPNDIVWLNLVGESRGLNFFRQILISIIFIFLFIFLSTPAAIFTILQKYININIVFQWVQNIPQPFGPVLVVYIPALIVVLLNQVVQLFIDLVSIFFIFYILQMFFLKKAQFQKFQRHSTFQISIFRKYYVYLLFNVIIVPCFFMASNAPVYQIITGKVQIQLQEALKRIYTAHNGLVFATIIAQSGSLTVFVYINRMGDIFTNYMSTYLAYNRRIYQNDGKSYLRNTDSVFQYGYFISQMLIILSIVFCFMLTSMWIVISGLFYFIVKHFLDSYLLLIVHQRELESSGHQ</sequence>
<name>G0QRC3_ICHMU</name>
<keyword evidence="1" id="KW-0812">Transmembrane</keyword>
<dbReference type="PANTHER" id="PTHR13018">
    <property type="entry name" value="PROBABLE MEMBRANE PROTEIN DUF221-RELATED"/>
    <property type="match status" value="1"/>
</dbReference>
<dbReference type="EMBL" id="GL983748">
    <property type="protein sequence ID" value="EGR32232.1"/>
    <property type="molecule type" value="Genomic_DNA"/>
</dbReference>
<dbReference type="GeneID" id="14908390"/>
<dbReference type="GO" id="GO:0005227">
    <property type="term" value="F:calcium-activated cation channel activity"/>
    <property type="evidence" value="ECO:0007669"/>
    <property type="project" value="InterPro"/>
</dbReference>
<keyword evidence="1" id="KW-0472">Membrane</keyword>
<dbReference type="eggNOG" id="ENOG502SQKI">
    <property type="taxonomic scope" value="Eukaryota"/>
</dbReference>
<dbReference type="AlphaFoldDB" id="G0QRC3"/>
<organism evidence="3 4">
    <name type="scientific">Ichthyophthirius multifiliis</name>
    <name type="common">White spot disease agent</name>
    <name type="synonym">Ich</name>
    <dbReference type="NCBI Taxonomy" id="5932"/>
    <lineage>
        <taxon>Eukaryota</taxon>
        <taxon>Sar</taxon>
        <taxon>Alveolata</taxon>
        <taxon>Ciliophora</taxon>
        <taxon>Intramacronucleata</taxon>
        <taxon>Oligohymenophorea</taxon>
        <taxon>Hymenostomatida</taxon>
        <taxon>Ophryoglenina</taxon>
        <taxon>Ichthyophthirius</taxon>
    </lineage>
</organism>
<feature type="transmembrane region" description="Helical" evidence="1">
    <location>
        <begin position="295"/>
        <end position="321"/>
    </location>
</feature>
<proteinExistence type="predicted"/>
<protein>
    <recommendedName>
        <fullName evidence="2">CSC1/OSCA1-like 7TM region domain-containing protein</fullName>
    </recommendedName>
</protein>
<evidence type="ECO:0000259" key="2">
    <source>
        <dbReference type="Pfam" id="PF02714"/>
    </source>
</evidence>
<dbReference type="Pfam" id="PF02714">
    <property type="entry name" value="RSN1_7TM"/>
    <property type="match status" value="1"/>
</dbReference>
<feature type="transmembrane region" description="Helical" evidence="1">
    <location>
        <begin position="228"/>
        <end position="248"/>
    </location>
</feature>
<keyword evidence="4" id="KW-1185">Reference proteome</keyword>
<dbReference type="InterPro" id="IPR003864">
    <property type="entry name" value="CSC1/OSCA1-like_7TM"/>
</dbReference>
<keyword evidence="1" id="KW-1133">Transmembrane helix</keyword>
<dbReference type="STRING" id="857967.G0QRC3"/>
<accession>G0QRC3</accession>
<feature type="transmembrane region" description="Helical" evidence="1">
    <location>
        <begin position="182"/>
        <end position="208"/>
    </location>
</feature>
<dbReference type="PANTHER" id="PTHR13018:SF5">
    <property type="entry name" value="RE44586P"/>
    <property type="match status" value="1"/>
</dbReference>
<evidence type="ECO:0000313" key="3">
    <source>
        <dbReference type="EMBL" id="EGR32232.1"/>
    </source>
</evidence>
<dbReference type="InParanoid" id="G0QRC3"/>
<feature type="non-terminal residue" evidence="3">
    <location>
        <position position="344"/>
    </location>
</feature>
<feature type="transmembrane region" description="Helical" evidence="1">
    <location>
        <begin position="141"/>
        <end position="161"/>
    </location>
</feature>
<feature type="transmembrane region" description="Helical" evidence="1">
    <location>
        <begin position="119"/>
        <end position="135"/>
    </location>
</feature>
<dbReference type="GO" id="GO:0005886">
    <property type="term" value="C:plasma membrane"/>
    <property type="evidence" value="ECO:0007669"/>
    <property type="project" value="TreeGrafter"/>
</dbReference>
<feature type="transmembrane region" description="Helical" evidence="1">
    <location>
        <begin position="76"/>
        <end position="99"/>
    </location>
</feature>